<evidence type="ECO:0000313" key="2">
    <source>
        <dbReference type="EMBL" id="GAA0149533.1"/>
    </source>
</evidence>
<gene>
    <name evidence="2" type="ORF">LIER_08683</name>
</gene>
<dbReference type="Proteomes" id="UP001454036">
    <property type="component" value="Unassembled WGS sequence"/>
</dbReference>
<dbReference type="AlphaFoldDB" id="A0AAV3PEL1"/>
<feature type="domain" description="Reverse transcriptase/retrotransposon-derived protein RNase H-like" evidence="1">
    <location>
        <begin position="48"/>
        <end position="145"/>
    </location>
</feature>
<accession>A0AAV3PEL1</accession>
<comment type="caution">
    <text evidence="2">The sequence shown here is derived from an EMBL/GenBank/DDBJ whole genome shotgun (WGS) entry which is preliminary data.</text>
</comment>
<dbReference type="PANTHER" id="PTHR48475:SF2">
    <property type="entry name" value="RIBONUCLEASE H"/>
    <property type="match status" value="1"/>
</dbReference>
<evidence type="ECO:0000313" key="3">
    <source>
        <dbReference type="Proteomes" id="UP001454036"/>
    </source>
</evidence>
<dbReference type="PANTHER" id="PTHR48475">
    <property type="entry name" value="RIBONUCLEASE H"/>
    <property type="match status" value="1"/>
</dbReference>
<sequence>MKRPNSYKEVQKLTRSLAALNRFISKSGERNLPFLKNLRRMSKEKFRWDKKCSEAFEGLKRYLGSPQSLSRPEPGERLQMYLAISDVAVSSVLLREVEGVQKPIYYISHVLRDAEERYPIIDKAPFTLVILARKLNAFFESYPIQLVTDQPLKRVLSTPTLSGRLTTWAIDLHKFEISYIPRTSVRA</sequence>
<dbReference type="InterPro" id="IPR041577">
    <property type="entry name" value="RT_RNaseH_2"/>
</dbReference>
<dbReference type="InterPro" id="IPR043128">
    <property type="entry name" value="Rev_trsase/Diguanyl_cyclase"/>
</dbReference>
<dbReference type="Gene3D" id="3.30.70.270">
    <property type="match status" value="1"/>
</dbReference>
<evidence type="ECO:0000259" key="1">
    <source>
        <dbReference type="Pfam" id="PF17919"/>
    </source>
</evidence>
<dbReference type="SUPFAM" id="SSF56672">
    <property type="entry name" value="DNA/RNA polymerases"/>
    <property type="match status" value="1"/>
</dbReference>
<reference evidence="2 3" key="1">
    <citation type="submission" date="2024-01" db="EMBL/GenBank/DDBJ databases">
        <title>The complete chloroplast genome sequence of Lithospermum erythrorhizon: insights into the phylogenetic relationship among Boraginaceae species and the maternal lineages of purple gromwells.</title>
        <authorList>
            <person name="Okada T."/>
            <person name="Watanabe K."/>
        </authorList>
    </citation>
    <scope>NUCLEOTIDE SEQUENCE [LARGE SCALE GENOMIC DNA]</scope>
</reference>
<organism evidence="2 3">
    <name type="scientific">Lithospermum erythrorhizon</name>
    <name type="common">Purple gromwell</name>
    <name type="synonym">Lithospermum officinale var. erythrorhizon</name>
    <dbReference type="NCBI Taxonomy" id="34254"/>
    <lineage>
        <taxon>Eukaryota</taxon>
        <taxon>Viridiplantae</taxon>
        <taxon>Streptophyta</taxon>
        <taxon>Embryophyta</taxon>
        <taxon>Tracheophyta</taxon>
        <taxon>Spermatophyta</taxon>
        <taxon>Magnoliopsida</taxon>
        <taxon>eudicotyledons</taxon>
        <taxon>Gunneridae</taxon>
        <taxon>Pentapetalae</taxon>
        <taxon>asterids</taxon>
        <taxon>lamiids</taxon>
        <taxon>Boraginales</taxon>
        <taxon>Boraginaceae</taxon>
        <taxon>Boraginoideae</taxon>
        <taxon>Lithospermeae</taxon>
        <taxon>Lithospermum</taxon>
    </lineage>
</organism>
<keyword evidence="3" id="KW-1185">Reference proteome</keyword>
<dbReference type="Pfam" id="PF17919">
    <property type="entry name" value="RT_RNaseH_2"/>
    <property type="match status" value="1"/>
</dbReference>
<protein>
    <recommendedName>
        <fullName evidence="1">Reverse transcriptase/retrotransposon-derived protein RNase H-like domain-containing protein</fullName>
    </recommendedName>
</protein>
<proteinExistence type="predicted"/>
<name>A0AAV3PEL1_LITER</name>
<dbReference type="InterPro" id="IPR043502">
    <property type="entry name" value="DNA/RNA_pol_sf"/>
</dbReference>
<dbReference type="EMBL" id="BAABME010001422">
    <property type="protein sequence ID" value="GAA0149533.1"/>
    <property type="molecule type" value="Genomic_DNA"/>
</dbReference>